<name>A0AAD5YEG3_9APHY</name>
<dbReference type="EMBL" id="JANAWD010000202">
    <property type="protein sequence ID" value="KAJ3484081.1"/>
    <property type="molecule type" value="Genomic_DNA"/>
</dbReference>
<reference evidence="2" key="1">
    <citation type="submission" date="2022-07" db="EMBL/GenBank/DDBJ databases">
        <title>Genome Sequence of Physisporinus lineatus.</title>
        <authorList>
            <person name="Buettner E."/>
        </authorList>
    </citation>
    <scope>NUCLEOTIDE SEQUENCE</scope>
    <source>
        <strain evidence="2">VT162</strain>
    </source>
</reference>
<dbReference type="PANTHER" id="PTHR33099">
    <property type="entry name" value="FE2OG DIOXYGENASE DOMAIN-CONTAINING PROTEIN"/>
    <property type="match status" value="1"/>
</dbReference>
<proteinExistence type="predicted"/>
<dbReference type="Proteomes" id="UP001212997">
    <property type="component" value="Unassembled WGS sequence"/>
</dbReference>
<dbReference type="AlphaFoldDB" id="A0AAD5YEG3"/>
<sequence>MAHWQQRTSAFLPPDIRPELESALFTNLDFVGAFSFSQTYEDAPNPSLRIQGLGTIGVPLSTRDAEAIKSRAEQTSFSHGMRANTIDQSARDAWGIDAKMVTFVNARWRAFMQTAVEQVCKALGVNYIASHLRCEPSPVELYLSTEKADGTFATITVVLPSEHTGGEAHLSHNGVSVNYDSSQASLEATTVMGWYNNVVHEIKPIKSGYQLAISFNLIHTANSLPPAISSNSLFTGEVKRVLLSWKAMSGTFVPKKIVYLLNRRPSRTNIRGGALKGTDDLKVSLLHQVCKEVGFRLGTATILCHLSGSVIDNREDYYEEHIWGYSAYDDDEEDLGSLEFLNIEERDVTMEALVDMDGTAISTTLVIDEPTEAIPADLSDGVEYEDHDEQEFYGDMEDASGTLERWYRRTALVIWPEKNDYDVVYSNNGVEYACGKLQESSEPSESSTQLAKYVLSRLAESPHKAIKSVCDAALRWKDYLLWYRAVETHVWHKHVSLLDFRDLENAIGTFGFRRIGKCLEQTFIVAPSNKGPLKQIATLETIMQDNPELEEVCGKETFTSWIYNQRDTALRNLKTLHDDDVKDVIRYSITHGGAAFLKECVVPQLVAQQDSMTLVKLALEIHKSTIEDVSTKTEVVSQLVMTAVAGFNFFPAPRPTEVSPGSLPNTTRAADIGLENFKRFTYLCCRLGCTDAIVIVLEKAMLTTTLSPEDASTRARSVMLPLLDYIVVQTRAFPGTFPQSSVKALAEATIPLILSQPNEMDGALTRSLVNAVKMTGGGLDLIQTTVVPQVLLSTASPEPQLVLAEEIMNLGASLPGGTKHEDFNAKVQPMITSLISNIARLQHLTASILPDVLHRITNSTQVQQAFIPMISPLRELALSHSALEPGVNIFLRLIVKRWVETTLSQRPSLNRSAPILLSRWPCTCTPCQKIKTFLQDAASANNPTLQLDCIGAQVRRHIEGFLNTCASRAIHFATSTGRSPSMFIYLTYEMIHFLQLEKDRVAGVKLLQDIATDEGQLQTILGDYYDVVLRALGVRRITPGEVPPSERNQGSIASNSSRDILLNSTAQVQTNETGEPPAKKRKINS</sequence>
<organism evidence="2 3">
    <name type="scientific">Meripilus lineatus</name>
    <dbReference type="NCBI Taxonomy" id="2056292"/>
    <lineage>
        <taxon>Eukaryota</taxon>
        <taxon>Fungi</taxon>
        <taxon>Dikarya</taxon>
        <taxon>Basidiomycota</taxon>
        <taxon>Agaricomycotina</taxon>
        <taxon>Agaricomycetes</taxon>
        <taxon>Polyporales</taxon>
        <taxon>Meripilaceae</taxon>
        <taxon>Meripilus</taxon>
    </lineage>
</organism>
<evidence type="ECO:0008006" key="4">
    <source>
        <dbReference type="Google" id="ProtNLM"/>
    </source>
</evidence>
<protein>
    <recommendedName>
        <fullName evidence="4">Fe2OG dioxygenase domain-containing protein</fullName>
    </recommendedName>
</protein>
<evidence type="ECO:0000313" key="2">
    <source>
        <dbReference type="EMBL" id="KAJ3484081.1"/>
    </source>
</evidence>
<evidence type="ECO:0000256" key="1">
    <source>
        <dbReference type="SAM" id="MobiDB-lite"/>
    </source>
</evidence>
<accession>A0AAD5YEG3</accession>
<comment type="caution">
    <text evidence="2">The sequence shown here is derived from an EMBL/GenBank/DDBJ whole genome shotgun (WGS) entry which is preliminary data.</text>
</comment>
<gene>
    <name evidence="2" type="ORF">NLI96_g5879</name>
</gene>
<keyword evidence="3" id="KW-1185">Reference proteome</keyword>
<feature type="region of interest" description="Disordered" evidence="1">
    <location>
        <begin position="1066"/>
        <end position="1085"/>
    </location>
</feature>
<dbReference type="PANTHER" id="PTHR33099:SF11">
    <property type="entry name" value="FE2OG DIOXYGENASE DOMAIN-CONTAINING PROTEIN"/>
    <property type="match status" value="1"/>
</dbReference>
<evidence type="ECO:0000313" key="3">
    <source>
        <dbReference type="Proteomes" id="UP001212997"/>
    </source>
</evidence>